<evidence type="ECO:0000313" key="12">
    <source>
        <dbReference type="EMBL" id="APJ03892.1"/>
    </source>
</evidence>
<dbReference type="CDD" id="cd01991">
    <property type="entry name" value="Asn_synthase_B_C"/>
    <property type="match status" value="1"/>
</dbReference>
<accession>A0A1L4D0Z9</accession>
<evidence type="ECO:0000256" key="9">
    <source>
        <dbReference type="PIRSR" id="PIRSR001589-2"/>
    </source>
</evidence>
<feature type="site" description="Important for beta-aspartyl-AMP intermediate formation" evidence="10">
    <location>
        <position position="391"/>
    </location>
</feature>
<dbReference type="InterPro" id="IPR001962">
    <property type="entry name" value="Asn_synthase"/>
</dbReference>
<dbReference type="Pfam" id="PF13537">
    <property type="entry name" value="GATase_7"/>
    <property type="match status" value="1"/>
</dbReference>
<dbReference type="InterPro" id="IPR017932">
    <property type="entry name" value="GATase_2_dom"/>
</dbReference>
<feature type="binding site" evidence="9">
    <location>
        <position position="316"/>
    </location>
    <ligand>
        <name>ATP</name>
        <dbReference type="ChEBI" id="CHEBI:30616"/>
    </ligand>
</feature>
<evidence type="ECO:0000313" key="13">
    <source>
        <dbReference type="Proteomes" id="UP000184731"/>
    </source>
</evidence>
<evidence type="ECO:0000256" key="5">
    <source>
        <dbReference type="ARBA" id="ARBA00022840"/>
    </source>
</evidence>
<dbReference type="OrthoDB" id="9763290at2"/>
<sequence length="707" mass="81369">MCGYAGIIYTPSSVYSLNSNFKEKFYSNAAKLKHRGNEPMRKVELENILLTHFRLSFLDVKSNIQPMLSKNKKWVIVFNGEIYNHNIIRKKITAEQGYQFATKTDTETLLEGFLNYGLEIKKYIEGEYSIVICSTDASEMIAMRDPFGVKPLFLALEDVPTNAFTVAKESYVFKTKSIQFASEMKGLVIDKKWDREGFLRQFVGLYEPIRTPFQNIIQLPQNSFLYAKKQNDHYVVKLQLTKAPIRSSQVEKEPSHNEIYGEFSKSLHKAVEHRMLSELELGVYLSGGIDSKAVAFEAAQYNLKHKPKQNIQSFTISFQHDEYSESTEALSFAKKMCLTPHIWKVSDENLSYSYKIAVYHSENVQPYTNGAGKWWLSRFAGQHVKGVLTGDGADELFCGYPSFRYASWWKFALHNRPEKNVFDKINTLPIGNNWRDTVYLKKFASNEKDPWAAGSSAEGSGEDFIDSLKLWGIPHPLFGQIRTITYALMGSEEGLKWLTEQKESIVSWFSFGLQKDEEFLIDPNNSLILWQNYFCKTHLPVQVLNWVGDRMEMANTIEGRTPYLSKEMAHIAAKLKDNLLIRGFEDKSILRRSYQKKLGQLSAMVPKKQFGAPFLFNDNSIKTYQEKIIAKANETKLFETKNALNLFEFMRAEHLKKKTAPHTLAHLNAAYQTLICFTEVDDSIIKGIIPERDFDLEEKVIRNQKII</sequence>
<comment type="similarity">
    <text evidence="2">Belongs to the asparagine synthetase family.</text>
</comment>
<dbReference type="PROSITE" id="PS51278">
    <property type="entry name" value="GATASE_TYPE_2"/>
    <property type="match status" value="1"/>
</dbReference>
<keyword evidence="13" id="KW-1185">Reference proteome</keyword>
<evidence type="ECO:0000256" key="4">
    <source>
        <dbReference type="ARBA" id="ARBA00022741"/>
    </source>
</evidence>
<dbReference type="GO" id="GO:0004066">
    <property type="term" value="F:asparagine synthase (glutamine-hydrolyzing) activity"/>
    <property type="evidence" value="ECO:0007669"/>
    <property type="project" value="UniProtKB-EC"/>
</dbReference>
<protein>
    <recommendedName>
        <fullName evidence="3">asparagine synthase (glutamine-hydrolyzing)</fullName>
        <ecNumber evidence="3">6.3.5.4</ecNumber>
    </recommendedName>
</protein>
<dbReference type="EMBL" id="CP017834">
    <property type="protein sequence ID" value="APJ03892.1"/>
    <property type="molecule type" value="Genomic_DNA"/>
</dbReference>
<dbReference type="GO" id="GO:0005829">
    <property type="term" value="C:cytosol"/>
    <property type="evidence" value="ECO:0007669"/>
    <property type="project" value="TreeGrafter"/>
</dbReference>
<dbReference type="GO" id="GO:0006529">
    <property type="term" value="P:asparagine biosynthetic process"/>
    <property type="evidence" value="ECO:0007669"/>
    <property type="project" value="UniProtKB-KW"/>
</dbReference>
<evidence type="ECO:0000256" key="1">
    <source>
        <dbReference type="ARBA" id="ARBA00005187"/>
    </source>
</evidence>
<dbReference type="Gene3D" id="3.40.50.620">
    <property type="entry name" value="HUPs"/>
    <property type="match status" value="2"/>
</dbReference>
<evidence type="ECO:0000256" key="6">
    <source>
        <dbReference type="ARBA" id="ARBA00022962"/>
    </source>
</evidence>
<keyword evidence="8" id="KW-0028">Amino-acid biosynthesis</keyword>
<dbReference type="PIRSF" id="PIRSF001589">
    <property type="entry name" value="Asn_synthetase_glu-h"/>
    <property type="match status" value="1"/>
</dbReference>
<organism evidence="12 13">
    <name type="scientific">Silvanigrella aquatica</name>
    <dbReference type="NCBI Taxonomy" id="1915309"/>
    <lineage>
        <taxon>Bacteria</taxon>
        <taxon>Pseudomonadati</taxon>
        <taxon>Bdellovibrionota</taxon>
        <taxon>Oligoflexia</taxon>
        <taxon>Silvanigrellales</taxon>
        <taxon>Silvanigrellaceae</taxon>
        <taxon>Silvanigrella</taxon>
    </lineage>
</organism>
<feature type="binding site" evidence="9">
    <location>
        <position position="105"/>
    </location>
    <ligand>
        <name>L-glutamine</name>
        <dbReference type="ChEBI" id="CHEBI:58359"/>
    </ligand>
</feature>
<dbReference type="EC" id="6.3.5.4" evidence="3"/>
<dbReference type="AlphaFoldDB" id="A0A1L4D0Z9"/>
<dbReference type="InterPro" id="IPR033738">
    <property type="entry name" value="AsnB_N"/>
</dbReference>
<keyword evidence="5 9" id="KW-0067">ATP-binding</keyword>
<dbReference type="PANTHER" id="PTHR43284">
    <property type="entry name" value="ASPARAGINE SYNTHETASE (GLUTAMINE-HYDROLYZING)"/>
    <property type="match status" value="1"/>
</dbReference>
<keyword evidence="8" id="KW-0061">Asparagine biosynthesis</keyword>
<dbReference type="InterPro" id="IPR014729">
    <property type="entry name" value="Rossmann-like_a/b/a_fold"/>
</dbReference>
<dbReference type="InterPro" id="IPR051786">
    <property type="entry name" value="ASN_synthetase/amidase"/>
</dbReference>
<dbReference type="Gene3D" id="3.60.20.10">
    <property type="entry name" value="Glutamine Phosphoribosylpyrophosphate, subunit 1, domain 1"/>
    <property type="match status" value="1"/>
</dbReference>
<comment type="pathway">
    <text evidence="1">Amino-acid biosynthesis; L-asparagine biosynthesis; L-asparagine from L-aspartate (L-Gln route): step 1/1.</text>
</comment>
<evidence type="ECO:0000259" key="11">
    <source>
        <dbReference type="PROSITE" id="PS51278"/>
    </source>
</evidence>
<dbReference type="PANTHER" id="PTHR43284:SF1">
    <property type="entry name" value="ASPARAGINE SYNTHETASE"/>
    <property type="match status" value="1"/>
</dbReference>
<dbReference type="CDD" id="cd00712">
    <property type="entry name" value="AsnB"/>
    <property type="match status" value="1"/>
</dbReference>
<evidence type="ECO:0000256" key="8">
    <source>
        <dbReference type="PIRSR" id="PIRSR001589-1"/>
    </source>
</evidence>
<dbReference type="InterPro" id="IPR029055">
    <property type="entry name" value="Ntn_hydrolases_N"/>
</dbReference>
<dbReference type="RefSeq" id="WP_148697634.1">
    <property type="nucleotide sequence ID" value="NZ_CP017834.1"/>
</dbReference>
<evidence type="ECO:0000256" key="7">
    <source>
        <dbReference type="ARBA" id="ARBA00048741"/>
    </source>
</evidence>
<gene>
    <name evidence="12" type="ORF">AXG55_08220</name>
</gene>
<proteinExistence type="inferred from homology"/>
<dbReference type="STRING" id="1915309.AXG55_08220"/>
<evidence type="ECO:0000256" key="3">
    <source>
        <dbReference type="ARBA" id="ARBA00012737"/>
    </source>
</evidence>
<dbReference type="GO" id="GO:0005524">
    <property type="term" value="F:ATP binding"/>
    <property type="evidence" value="ECO:0007669"/>
    <property type="project" value="UniProtKB-KW"/>
</dbReference>
<reference evidence="12 13" key="1">
    <citation type="submission" date="2016-10" db="EMBL/GenBank/DDBJ databases">
        <title>Silvanigrella aquatica sp. nov., isolated from a freshwater lake located in the Black Forest, Germany, description of Silvanigrellaceae fam. nov., Silvanigrellales ord. nov., reclassification of the order Bdellovibrionales in the class Oligoflexia, reclassification of the families Bacteriovoracaceae and Halobacteriovoraceae in the new order Bacteriovoracales ord. nov., and reclassification of the family Pseudobacteriovoracaceae in the order Oligoflexiales.</title>
        <authorList>
            <person name="Hahn M.W."/>
            <person name="Schmidt J."/>
            <person name="Koll U."/>
            <person name="Rohde M."/>
            <person name="Verbag S."/>
            <person name="Pitt A."/>
            <person name="Nakai R."/>
            <person name="Naganuma T."/>
            <person name="Lang E."/>
        </authorList>
    </citation>
    <scope>NUCLEOTIDE SEQUENCE [LARGE SCALE GENOMIC DNA]</scope>
    <source>
        <strain evidence="12 13">MWH-Nonnen-W8red</strain>
    </source>
</reference>
<keyword evidence="6 8" id="KW-0315">Glutamine amidotransferase</keyword>
<evidence type="ECO:0000256" key="2">
    <source>
        <dbReference type="ARBA" id="ARBA00005752"/>
    </source>
</evidence>
<dbReference type="KEGG" id="saqi:AXG55_08220"/>
<dbReference type="Pfam" id="PF00733">
    <property type="entry name" value="Asn_synthase"/>
    <property type="match status" value="1"/>
</dbReference>
<name>A0A1L4D0Z9_9BACT</name>
<feature type="domain" description="Glutamine amidotransferase type-2" evidence="11">
    <location>
        <begin position="2"/>
        <end position="230"/>
    </location>
</feature>
<dbReference type="Proteomes" id="UP000184731">
    <property type="component" value="Chromosome"/>
</dbReference>
<dbReference type="SUPFAM" id="SSF52402">
    <property type="entry name" value="Adenine nucleotide alpha hydrolases-like"/>
    <property type="match status" value="1"/>
</dbReference>
<feature type="active site" description="For GATase activity" evidence="8">
    <location>
        <position position="2"/>
    </location>
</feature>
<comment type="catalytic activity">
    <reaction evidence="7">
        <text>L-aspartate + L-glutamine + ATP + H2O = L-asparagine + L-glutamate + AMP + diphosphate + H(+)</text>
        <dbReference type="Rhea" id="RHEA:12228"/>
        <dbReference type="ChEBI" id="CHEBI:15377"/>
        <dbReference type="ChEBI" id="CHEBI:15378"/>
        <dbReference type="ChEBI" id="CHEBI:29985"/>
        <dbReference type="ChEBI" id="CHEBI:29991"/>
        <dbReference type="ChEBI" id="CHEBI:30616"/>
        <dbReference type="ChEBI" id="CHEBI:33019"/>
        <dbReference type="ChEBI" id="CHEBI:58048"/>
        <dbReference type="ChEBI" id="CHEBI:58359"/>
        <dbReference type="ChEBI" id="CHEBI:456215"/>
        <dbReference type="EC" id="6.3.5.4"/>
    </reaction>
</comment>
<evidence type="ECO:0000256" key="10">
    <source>
        <dbReference type="PIRSR" id="PIRSR001589-3"/>
    </source>
</evidence>
<dbReference type="InterPro" id="IPR006426">
    <property type="entry name" value="Asn_synth_AEB"/>
</dbReference>
<dbReference type="SUPFAM" id="SSF56235">
    <property type="entry name" value="N-terminal nucleophile aminohydrolases (Ntn hydrolases)"/>
    <property type="match status" value="1"/>
</dbReference>
<keyword evidence="4 9" id="KW-0547">Nucleotide-binding</keyword>